<gene>
    <name evidence="1" type="ORF">JHL16_12130</name>
</gene>
<dbReference type="EMBL" id="JAENHL010000007">
    <property type="protein sequence ID" value="MBK1867094.1"/>
    <property type="molecule type" value="Genomic_DNA"/>
</dbReference>
<reference evidence="1" key="1">
    <citation type="submission" date="2021-01" db="EMBL/GenBank/DDBJ databases">
        <authorList>
            <person name="Sun Q."/>
        </authorList>
    </citation>
    <scope>NUCLEOTIDE SEQUENCE</scope>
    <source>
        <strain evidence="1">YIM B02566</strain>
    </source>
</reference>
<name>A0ACC5R369_9HYPH</name>
<protein>
    <submittedName>
        <fullName evidence="1">DUF2948 family protein</fullName>
    </submittedName>
</protein>
<organism evidence="1 2">
    <name type="scientific">Taklimakanibacter albus</name>
    <dbReference type="NCBI Taxonomy" id="2800327"/>
    <lineage>
        <taxon>Bacteria</taxon>
        <taxon>Pseudomonadati</taxon>
        <taxon>Pseudomonadota</taxon>
        <taxon>Alphaproteobacteria</taxon>
        <taxon>Hyphomicrobiales</taxon>
        <taxon>Aestuariivirgaceae</taxon>
        <taxon>Taklimakanibacter</taxon>
    </lineage>
</organism>
<evidence type="ECO:0000313" key="2">
    <source>
        <dbReference type="Proteomes" id="UP000616151"/>
    </source>
</evidence>
<sequence length="140" mass="15504">MTMLKLSALDPADLEIISAHMQDAVITIGDIRYLKAAEKFALIGNRFLWQTQKPPYERRRTGLSFDRVLAAQSHHIRQGADDAILSLLSISFTPDEEPSGTVTLTFSGGGAISLKVECIEARLEDLGPAWETKNLPTHER</sequence>
<keyword evidence="2" id="KW-1185">Reference proteome</keyword>
<dbReference type="Proteomes" id="UP000616151">
    <property type="component" value="Unassembled WGS sequence"/>
</dbReference>
<accession>A0ACC5R369</accession>
<evidence type="ECO:0000313" key="1">
    <source>
        <dbReference type="EMBL" id="MBK1867094.1"/>
    </source>
</evidence>
<proteinExistence type="predicted"/>
<comment type="caution">
    <text evidence="1">The sequence shown here is derived from an EMBL/GenBank/DDBJ whole genome shotgun (WGS) entry which is preliminary data.</text>
</comment>